<protein>
    <submittedName>
        <fullName evidence="1">Uncharacterized protein</fullName>
    </submittedName>
</protein>
<organism evidence="1 2">
    <name type="scientific">Leucogyrophana mollusca</name>
    <dbReference type="NCBI Taxonomy" id="85980"/>
    <lineage>
        <taxon>Eukaryota</taxon>
        <taxon>Fungi</taxon>
        <taxon>Dikarya</taxon>
        <taxon>Basidiomycota</taxon>
        <taxon>Agaricomycotina</taxon>
        <taxon>Agaricomycetes</taxon>
        <taxon>Agaricomycetidae</taxon>
        <taxon>Boletales</taxon>
        <taxon>Boletales incertae sedis</taxon>
        <taxon>Leucogyrophana</taxon>
    </lineage>
</organism>
<dbReference type="EMBL" id="MU267076">
    <property type="protein sequence ID" value="KAH7917407.1"/>
    <property type="molecule type" value="Genomic_DNA"/>
</dbReference>
<comment type="caution">
    <text evidence="1">The sequence shown here is derived from an EMBL/GenBank/DDBJ whole genome shotgun (WGS) entry which is preliminary data.</text>
</comment>
<proteinExistence type="predicted"/>
<reference evidence="1" key="1">
    <citation type="journal article" date="2021" name="New Phytol.">
        <title>Evolutionary innovations through gain and loss of genes in the ectomycorrhizal Boletales.</title>
        <authorList>
            <person name="Wu G."/>
            <person name="Miyauchi S."/>
            <person name="Morin E."/>
            <person name="Kuo A."/>
            <person name="Drula E."/>
            <person name="Varga T."/>
            <person name="Kohler A."/>
            <person name="Feng B."/>
            <person name="Cao Y."/>
            <person name="Lipzen A."/>
            <person name="Daum C."/>
            <person name="Hundley H."/>
            <person name="Pangilinan J."/>
            <person name="Johnson J."/>
            <person name="Barry K."/>
            <person name="LaButti K."/>
            <person name="Ng V."/>
            <person name="Ahrendt S."/>
            <person name="Min B."/>
            <person name="Choi I.G."/>
            <person name="Park H."/>
            <person name="Plett J.M."/>
            <person name="Magnuson J."/>
            <person name="Spatafora J.W."/>
            <person name="Nagy L.G."/>
            <person name="Henrissat B."/>
            <person name="Grigoriev I.V."/>
            <person name="Yang Z.L."/>
            <person name="Xu J."/>
            <person name="Martin F.M."/>
        </authorList>
    </citation>
    <scope>NUCLEOTIDE SEQUENCE</scope>
    <source>
        <strain evidence="1">KUC20120723A-06</strain>
    </source>
</reference>
<accession>A0ACB8AVL7</accession>
<evidence type="ECO:0000313" key="1">
    <source>
        <dbReference type="EMBL" id="KAH7917407.1"/>
    </source>
</evidence>
<gene>
    <name evidence="1" type="ORF">BV22DRAFT_1135428</name>
</gene>
<keyword evidence="2" id="KW-1185">Reference proteome</keyword>
<name>A0ACB8AVL7_9AGAM</name>
<sequence length="571" mass="62606">MEAQSSAQPKVLALGLEFEELDLSSPPVAVPLAVCSSRHPNTLFNTVMPKSKKIKLTYGGSRPAGHDRKLRSRPRLRVQSASDSDSESATASHLQSSLCASVESNSDASDTDMDIDHRGEVPGSHGAPTAVDPPLPMSMAIFPVLTLCPPTLSRSRHCYMCSNGGKVLTECDVCINVVCEDCHEVPVPSFRPDDVPPDVVFLCPSCHEVAFKDGRKRVYEPYFAYYYAVAASDSNVIIQRRFFDQPVTLRGHFTLTSRSKLVANTLAVLHLYCVDQNPAMTPVASTVAYLGPWLSDDLIFFEISFDLSSHQGRSTYEKECQHFRQLVSTRQSFRLVLFITTHSNDAGDLSVEANGAYTATDFFQAVIINSGLTDVAVNATVFLLACGAIVTVDNSLSRLRDVVDSLSLEHLIAFSAKAFSPNLVAQFVNSYAQHVLIEGFPLLSAMKDLLSEGAVLSRHTDIFVFTRARDRGGVTEVLKFVWTHRQTRPWGKPVPTQCDICKVSRPWGKVQAVQSKLVLRCKGHGGTCAGKIEVACPHPQVKWICRVSNGGRWMAVPMQVPDIVDSDEDGD</sequence>
<dbReference type="Proteomes" id="UP000790709">
    <property type="component" value="Unassembled WGS sequence"/>
</dbReference>
<evidence type="ECO:0000313" key="2">
    <source>
        <dbReference type="Proteomes" id="UP000790709"/>
    </source>
</evidence>